<organism evidence="2 3">
    <name type="scientific">Panicum virgatum</name>
    <name type="common">Blackwell switchgrass</name>
    <dbReference type="NCBI Taxonomy" id="38727"/>
    <lineage>
        <taxon>Eukaryota</taxon>
        <taxon>Viridiplantae</taxon>
        <taxon>Streptophyta</taxon>
        <taxon>Embryophyta</taxon>
        <taxon>Tracheophyta</taxon>
        <taxon>Spermatophyta</taxon>
        <taxon>Magnoliopsida</taxon>
        <taxon>Liliopsida</taxon>
        <taxon>Poales</taxon>
        <taxon>Poaceae</taxon>
        <taxon>PACMAD clade</taxon>
        <taxon>Panicoideae</taxon>
        <taxon>Panicodae</taxon>
        <taxon>Paniceae</taxon>
        <taxon>Panicinae</taxon>
        <taxon>Panicum</taxon>
        <taxon>Panicum sect. Hiantes</taxon>
    </lineage>
</organism>
<dbReference type="InterPro" id="IPR036514">
    <property type="entry name" value="SGNH_hydro_sf"/>
</dbReference>
<dbReference type="PROSITE" id="PS01098">
    <property type="entry name" value="LIPASE_GDSL_SER"/>
    <property type="match status" value="1"/>
</dbReference>
<dbReference type="Pfam" id="PF00657">
    <property type="entry name" value="Lipase_GDSL"/>
    <property type="match status" value="1"/>
</dbReference>
<dbReference type="Gene3D" id="3.40.50.1110">
    <property type="entry name" value="SGNH hydrolase"/>
    <property type="match status" value="1"/>
</dbReference>
<gene>
    <name evidence="2" type="ORF">PVAP13_2KG386400</name>
</gene>
<dbReference type="PANTHER" id="PTHR45642:SF3">
    <property type="entry name" value="OS09G0540400 PROTEIN"/>
    <property type="match status" value="1"/>
</dbReference>
<comment type="similarity">
    <text evidence="1">Belongs to the 'GDSL' lipolytic enzyme family.</text>
</comment>
<dbReference type="InterPro" id="IPR008265">
    <property type="entry name" value="Lipase_GDSL_AS"/>
</dbReference>
<dbReference type="InterPro" id="IPR001087">
    <property type="entry name" value="GDSL"/>
</dbReference>
<sequence>MWLFRLACKWYLSMGKRTLGSLANLFQVQTKMVRSAGDRSVAGVHRATDLTDWAPCCRRPLVLASREPKGLLLQSTCHGGGSGSDRRQQAAVVRIQLMGCGGSAALPLLALAFVSPWQAVAAAAGNGTAAAAGGRPRVPALLVFGDSIVDTGNNNAVLTLTRSDFRPYGKDLNGGVPTGRFSNGRIPTDLLASRLGLKDLVPAYLGTDLTDDDLLTGVSFASAGTGYDPLTSTLVAVLPMQEELNMFTEYREKLAGIVGEEAAAGIVAESLFLVCAGTDDIANNYYLAPVRPLQYDISAYVDFLVQQACDFMKQLYQQGARRIAILGLPPVGCVPSQRTLARDCDPARNRAARVFNSRLQAAVARLQGELRCQRIGYVDIYDVLRDMIADPCKYGFDVSTRGCCGTGVFEVSLLCNQLTAATCPDDRKYVFWDSFHPTERAYEIIVDYLFPRYVEKLL</sequence>
<reference evidence="2 3" key="1">
    <citation type="submission" date="2020-05" db="EMBL/GenBank/DDBJ databases">
        <title>WGS assembly of Panicum virgatum.</title>
        <authorList>
            <person name="Lovell J.T."/>
            <person name="Jenkins J."/>
            <person name="Shu S."/>
            <person name="Juenger T.E."/>
            <person name="Schmutz J."/>
        </authorList>
    </citation>
    <scope>NUCLEOTIDE SEQUENCE [LARGE SCALE GENOMIC DNA]</scope>
    <source>
        <strain evidence="3">cv. AP13</strain>
    </source>
</reference>
<dbReference type="PANTHER" id="PTHR45642">
    <property type="entry name" value="GDSL ESTERASE/LIPASE EXL3"/>
    <property type="match status" value="1"/>
</dbReference>
<dbReference type="SUPFAM" id="SSF52266">
    <property type="entry name" value="SGNH hydrolase"/>
    <property type="match status" value="1"/>
</dbReference>
<evidence type="ECO:0008006" key="4">
    <source>
        <dbReference type="Google" id="ProtNLM"/>
    </source>
</evidence>
<dbReference type="FunFam" id="3.40.50.1110:FF:000003">
    <property type="entry name" value="GDSL esterase/lipase APG"/>
    <property type="match status" value="1"/>
</dbReference>
<proteinExistence type="inferred from homology"/>
<evidence type="ECO:0000313" key="3">
    <source>
        <dbReference type="Proteomes" id="UP000823388"/>
    </source>
</evidence>
<dbReference type="GO" id="GO:0016298">
    <property type="term" value="F:lipase activity"/>
    <property type="evidence" value="ECO:0007669"/>
    <property type="project" value="InterPro"/>
</dbReference>
<protein>
    <recommendedName>
        <fullName evidence="4">GDSL esterase/lipase EXL3</fullName>
    </recommendedName>
</protein>
<dbReference type="InterPro" id="IPR035669">
    <property type="entry name" value="SGNH_plant_lipase-like"/>
</dbReference>
<name>A0A8T0WCJ1_PANVG</name>
<dbReference type="AlphaFoldDB" id="A0A8T0WCJ1"/>
<dbReference type="InterPro" id="IPR050592">
    <property type="entry name" value="GDSL_lipolytic_enzyme"/>
</dbReference>
<comment type="caution">
    <text evidence="2">The sequence shown here is derived from an EMBL/GenBank/DDBJ whole genome shotgun (WGS) entry which is preliminary data.</text>
</comment>
<dbReference type="GO" id="GO:0006629">
    <property type="term" value="P:lipid metabolic process"/>
    <property type="evidence" value="ECO:0007669"/>
    <property type="project" value="InterPro"/>
</dbReference>
<dbReference type="CDD" id="cd01837">
    <property type="entry name" value="SGNH_plant_lipase_like"/>
    <property type="match status" value="1"/>
</dbReference>
<dbReference type="EMBL" id="CM029039">
    <property type="protein sequence ID" value="KAG2644918.1"/>
    <property type="molecule type" value="Genomic_DNA"/>
</dbReference>
<accession>A0A8T0WCJ1</accession>
<evidence type="ECO:0000313" key="2">
    <source>
        <dbReference type="EMBL" id="KAG2644918.1"/>
    </source>
</evidence>
<dbReference type="Proteomes" id="UP000823388">
    <property type="component" value="Chromosome 2K"/>
</dbReference>
<evidence type="ECO:0000256" key="1">
    <source>
        <dbReference type="ARBA" id="ARBA00008668"/>
    </source>
</evidence>
<keyword evidence="3" id="KW-1185">Reference proteome</keyword>